<proteinExistence type="predicted"/>
<sequence>MEDLVEKIKKSIQRERLCEDVKELQWRSLDLNLDNCLNRAYFFSKEIGKRYLVYLTRKINFDLEKPEQIELASMGVVYNMRYIFHLLEAKRKRLRITYGLGYGLFTYEKSDVNIECLCIESSNLPININNTLLPEEVLKIAKYMGRFQVNANRWIGYIESLEKYMSIYFKNPSKMMEQVKYYLKPYTTFDKLENKKFNKLLPTVISHSFLCPEVITFNHERDEVEIKNWHYVTYMPAGNLHKLLTMLSGDELSMEEKKVLAQRWEAAIDEAYFNDYYDL</sequence>
<dbReference type="WBParaSite" id="PTRK_0000545100.1">
    <property type="protein sequence ID" value="PTRK_0000545100.1"/>
    <property type="gene ID" value="PTRK_0000545100"/>
</dbReference>
<evidence type="ECO:0000313" key="1">
    <source>
        <dbReference type="Proteomes" id="UP000038045"/>
    </source>
</evidence>
<organism evidence="1 2">
    <name type="scientific">Parastrongyloides trichosuri</name>
    <name type="common">Possum-specific nematode worm</name>
    <dbReference type="NCBI Taxonomy" id="131310"/>
    <lineage>
        <taxon>Eukaryota</taxon>
        <taxon>Metazoa</taxon>
        <taxon>Ecdysozoa</taxon>
        <taxon>Nematoda</taxon>
        <taxon>Chromadorea</taxon>
        <taxon>Rhabditida</taxon>
        <taxon>Tylenchina</taxon>
        <taxon>Panagrolaimomorpha</taxon>
        <taxon>Strongyloidoidea</taxon>
        <taxon>Strongyloididae</taxon>
        <taxon>Parastrongyloides</taxon>
    </lineage>
</organism>
<dbReference type="AlphaFoldDB" id="A0A0N4ZD26"/>
<reference evidence="2" key="1">
    <citation type="submission" date="2017-02" db="UniProtKB">
        <authorList>
            <consortium name="WormBaseParasite"/>
        </authorList>
    </citation>
    <scope>IDENTIFICATION</scope>
</reference>
<evidence type="ECO:0000313" key="2">
    <source>
        <dbReference type="WBParaSite" id="PTRK_0000545100.1"/>
    </source>
</evidence>
<keyword evidence="1" id="KW-1185">Reference proteome</keyword>
<name>A0A0N4ZD26_PARTI</name>
<protein>
    <submittedName>
        <fullName evidence="2">AraC family transcriptional regulator</fullName>
    </submittedName>
</protein>
<accession>A0A0N4ZD26</accession>
<dbReference type="Proteomes" id="UP000038045">
    <property type="component" value="Unplaced"/>
</dbReference>